<feature type="chain" id="PRO_5045480159" evidence="1">
    <location>
        <begin position="21"/>
        <end position="145"/>
    </location>
</feature>
<proteinExistence type="predicted"/>
<gene>
    <name evidence="2" type="ORF">GCM10007414_10960</name>
</gene>
<name>A0ABQ1HZZ9_9ALTE</name>
<dbReference type="Proteomes" id="UP000651977">
    <property type="component" value="Unassembled WGS sequence"/>
</dbReference>
<evidence type="ECO:0000313" key="2">
    <source>
        <dbReference type="EMBL" id="GGA99698.1"/>
    </source>
</evidence>
<dbReference type="RefSeq" id="WP_055732377.1">
    <property type="nucleotide sequence ID" value="NZ_BMDY01000005.1"/>
</dbReference>
<keyword evidence="1" id="KW-0732">Signal</keyword>
<evidence type="ECO:0000313" key="3">
    <source>
        <dbReference type="Proteomes" id="UP000651977"/>
    </source>
</evidence>
<feature type="signal peptide" evidence="1">
    <location>
        <begin position="1"/>
        <end position="20"/>
    </location>
</feature>
<organism evidence="2 3">
    <name type="scientific">Agarivorans gilvus</name>
    <dbReference type="NCBI Taxonomy" id="680279"/>
    <lineage>
        <taxon>Bacteria</taxon>
        <taxon>Pseudomonadati</taxon>
        <taxon>Pseudomonadota</taxon>
        <taxon>Gammaproteobacteria</taxon>
        <taxon>Alteromonadales</taxon>
        <taxon>Alteromonadaceae</taxon>
        <taxon>Agarivorans</taxon>
    </lineage>
</organism>
<accession>A0ABQ1HZZ9</accession>
<evidence type="ECO:0000256" key="1">
    <source>
        <dbReference type="SAM" id="SignalP"/>
    </source>
</evidence>
<dbReference type="EMBL" id="BMDY01000005">
    <property type="protein sequence ID" value="GGA99698.1"/>
    <property type="molecule type" value="Genomic_DNA"/>
</dbReference>
<keyword evidence="3" id="KW-1185">Reference proteome</keyword>
<reference evidence="3" key="1">
    <citation type="journal article" date="2019" name="Int. J. Syst. Evol. Microbiol.">
        <title>The Global Catalogue of Microorganisms (GCM) 10K type strain sequencing project: providing services to taxonomists for standard genome sequencing and annotation.</title>
        <authorList>
            <consortium name="The Broad Institute Genomics Platform"/>
            <consortium name="The Broad Institute Genome Sequencing Center for Infectious Disease"/>
            <person name="Wu L."/>
            <person name="Ma J."/>
        </authorList>
    </citation>
    <scope>NUCLEOTIDE SEQUENCE [LARGE SCALE GENOMIC DNA]</scope>
    <source>
        <strain evidence="3">CGMCC 1.10131</strain>
    </source>
</reference>
<comment type="caution">
    <text evidence="2">The sequence shown here is derived from an EMBL/GenBank/DDBJ whole genome shotgun (WGS) entry which is preliminary data.</text>
</comment>
<sequence length="145" mass="16371">MRPWRWLVGLALFGAMPLKACELAAIPASELRFGCGCSYYFSQPAPLPPRIVLQTDLQGLQPIMMRQGQLVSLWGARPSALLSHQNLVKTQQFRYQDQAIILQSRLRPACEFGKAGCEVLTYLTRISSYQNYQQCEWVLQADCGC</sequence>
<protein>
    <submittedName>
        <fullName evidence="2">Uncharacterized protein</fullName>
    </submittedName>
</protein>